<dbReference type="AlphaFoldDB" id="A0A174HM15"/>
<dbReference type="EMBL" id="CYZX01000014">
    <property type="protein sequence ID" value="CUO74140.1"/>
    <property type="molecule type" value="Genomic_DNA"/>
</dbReference>
<dbReference type="InterPro" id="IPR038765">
    <property type="entry name" value="Papain-like_cys_pep_sf"/>
</dbReference>
<dbReference type="RefSeq" id="WP_055266498.1">
    <property type="nucleotide sequence ID" value="NZ_CABIXQ010000014.1"/>
</dbReference>
<dbReference type="Gene3D" id="3.90.1720.10">
    <property type="entry name" value="endopeptidase domain like (from Nostoc punctiforme)"/>
    <property type="match status" value="1"/>
</dbReference>
<evidence type="ECO:0000313" key="1">
    <source>
        <dbReference type="EMBL" id="CUO74140.1"/>
    </source>
</evidence>
<evidence type="ECO:0000313" key="2">
    <source>
        <dbReference type="Proteomes" id="UP000095594"/>
    </source>
</evidence>
<protein>
    <submittedName>
        <fullName evidence="1">Uncharacterized protein</fullName>
    </submittedName>
</protein>
<dbReference type="SUPFAM" id="SSF54001">
    <property type="entry name" value="Cysteine proteinases"/>
    <property type="match status" value="1"/>
</dbReference>
<gene>
    <name evidence="1" type="ORF">ERS852471_02178</name>
</gene>
<sequence>MINNDIYIIFSKTGTLFSNVISFFTKKEFAHISISFDPTFQTMYSFGRINPAYVLPAGFVEENLYSGVFSMFPESKCLIYKVSVTSEQYTSLKNHIDKFLMDKSKYKYSVLGTATLLFNKPIKRENYYFCSQFVAEALIESGIYKTDKLPELIRPMDLLDLENKTLLYKGKINKYPLYNLYSTDESYSIFDAPYSLALSAYGKIRNRFI</sequence>
<organism evidence="1 2">
    <name type="scientific">Clostridium disporicum</name>
    <dbReference type="NCBI Taxonomy" id="84024"/>
    <lineage>
        <taxon>Bacteria</taxon>
        <taxon>Bacillati</taxon>
        <taxon>Bacillota</taxon>
        <taxon>Clostridia</taxon>
        <taxon>Eubacteriales</taxon>
        <taxon>Clostridiaceae</taxon>
        <taxon>Clostridium</taxon>
    </lineage>
</organism>
<proteinExistence type="predicted"/>
<reference evidence="1 2" key="1">
    <citation type="submission" date="2015-09" db="EMBL/GenBank/DDBJ databases">
        <authorList>
            <consortium name="Pathogen Informatics"/>
        </authorList>
    </citation>
    <scope>NUCLEOTIDE SEQUENCE [LARGE SCALE GENOMIC DNA]</scope>
    <source>
        <strain evidence="1 2">2789STDY5834856</strain>
    </source>
</reference>
<dbReference type="Proteomes" id="UP000095594">
    <property type="component" value="Unassembled WGS sequence"/>
</dbReference>
<name>A0A174HM15_9CLOT</name>
<accession>A0A174HM15</accession>